<dbReference type="InterPro" id="IPR001611">
    <property type="entry name" value="Leu-rich_rpt"/>
</dbReference>
<keyword evidence="1" id="KW-0732">Signal</keyword>
<dbReference type="InterPro" id="IPR052394">
    <property type="entry name" value="LRR-containing"/>
</dbReference>
<dbReference type="GeneID" id="14865349"/>
<evidence type="ECO:0000313" key="2">
    <source>
        <dbReference type="EMBL" id="EGG14190.1"/>
    </source>
</evidence>
<feature type="chain" id="PRO_5003320186" description="Leucine-rich repeat-containing protein" evidence="1">
    <location>
        <begin position="23"/>
        <end position="749"/>
    </location>
</feature>
<dbReference type="RefSeq" id="XP_004350898.1">
    <property type="nucleotide sequence ID" value="XM_004350847.1"/>
</dbReference>
<dbReference type="PROSITE" id="PS51450">
    <property type="entry name" value="LRR"/>
    <property type="match status" value="1"/>
</dbReference>
<dbReference type="SMART" id="SM00368">
    <property type="entry name" value="LRR_RI"/>
    <property type="match status" value="9"/>
</dbReference>
<dbReference type="InterPro" id="IPR032675">
    <property type="entry name" value="LRR_dom_sf"/>
</dbReference>
<dbReference type="Pfam" id="PF00560">
    <property type="entry name" value="LRR_1"/>
    <property type="match status" value="1"/>
</dbReference>
<accession>F4QEY3</accession>
<proteinExistence type="predicted"/>
<name>F4QEY3_CACFS</name>
<evidence type="ECO:0008006" key="4">
    <source>
        <dbReference type="Google" id="ProtNLM"/>
    </source>
</evidence>
<dbReference type="KEGG" id="dfa:DFA_11959"/>
<dbReference type="SUPFAM" id="SSF52047">
    <property type="entry name" value="RNI-like"/>
    <property type="match status" value="2"/>
</dbReference>
<dbReference type="Gene3D" id="3.80.10.10">
    <property type="entry name" value="Ribonuclease Inhibitor"/>
    <property type="match status" value="4"/>
</dbReference>
<evidence type="ECO:0000313" key="3">
    <source>
        <dbReference type="Proteomes" id="UP000007797"/>
    </source>
</evidence>
<protein>
    <recommendedName>
        <fullName evidence="4">Leucine-rich repeat-containing protein</fullName>
    </recommendedName>
</protein>
<dbReference type="AlphaFoldDB" id="F4QEY3"/>
<feature type="signal peptide" evidence="1">
    <location>
        <begin position="1"/>
        <end position="22"/>
    </location>
</feature>
<dbReference type="PANTHER" id="PTHR24114">
    <property type="entry name" value="LEUCINE RICH REPEAT FAMILY PROTEIN"/>
    <property type="match status" value="1"/>
</dbReference>
<organism evidence="2 3">
    <name type="scientific">Cavenderia fasciculata</name>
    <name type="common">Slime mold</name>
    <name type="synonym">Dictyostelium fasciculatum</name>
    <dbReference type="NCBI Taxonomy" id="261658"/>
    <lineage>
        <taxon>Eukaryota</taxon>
        <taxon>Amoebozoa</taxon>
        <taxon>Evosea</taxon>
        <taxon>Eumycetozoa</taxon>
        <taxon>Dictyostelia</taxon>
        <taxon>Acytosteliales</taxon>
        <taxon>Cavenderiaceae</taxon>
        <taxon>Cavenderia</taxon>
    </lineage>
</organism>
<sequence length="749" mass="82745">MISMNSLLASTLLELLVLGVFSRVGGGGKRGGDIQDKDGGPKDINIQDYKYLFGHYEEITFKDFKQSNDPFQKLENNQNNNNNSHNNISNMSMPFINLLSLSSSSSTEIYLPDIIWRDILNYLVIQYFREPSPGEMVQDSPPRNHYMKFISLSLVCKRWSNNIIPFLGYGEVKINSQTEFALFARLVYRGISGVPLQFTALQLTLVENTSTKHVTDTLSILNTLSSVRLNKLTITINFQVNSKVVHHIATLIQKSRCKSIKLSAFQNGQQTLYPKLADLKGKGQFHYLEEIDIGGSRAGDLAVVSIEQFINHSQSKITVLNLESCALGQKGLTSLCVALASNNTIHTLNLSFNRIGDEVSGLTNLVATKKNITSLNLNENRIAHHGGIAISQLLDQSDHLKTLILSTNPFSSTSLALILSSISQNIGLEKVSLAMMSSEINLALLGNCFTNCEAVTVGGYTRRYGCSLRSFNVMVNDLGKNGDFFKCILDNTKLAKINLSNTKLKGEARTMLATTLAGNSGLKKIDLSYALTESDNTDIMRALIVNSSITSINLSLNSLRSDEGEILGQVLTKNTTLTSLNLGNNILGRGCIPILQALKTNKTLKHLNLRKNLIRDMIPPGLLFQVLCQNTTLKYFDLCQNFIGNRTGKEIGFALPYNNRLKYLDLSSNQLSHPVALVFLHSLKYNQSLTKIGLSGNILGGPVVALLKQGYIDQLDLGLVNDYGPSSYEPIVPPTPLVQNQPKKRFFFF</sequence>
<keyword evidence="3" id="KW-1185">Reference proteome</keyword>
<dbReference type="Proteomes" id="UP000007797">
    <property type="component" value="Unassembled WGS sequence"/>
</dbReference>
<reference evidence="3" key="1">
    <citation type="journal article" date="2011" name="Genome Res.">
        <title>Phylogeny-wide analysis of social amoeba genomes highlights ancient origins for complex intercellular communication.</title>
        <authorList>
            <person name="Heidel A.J."/>
            <person name="Lawal H.M."/>
            <person name="Felder M."/>
            <person name="Schilde C."/>
            <person name="Helps N.R."/>
            <person name="Tunggal B."/>
            <person name="Rivero F."/>
            <person name="John U."/>
            <person name="Schleicher M."/>
            <person name="Eichinger L."/>
            <person name="Platzer M."/>
            <person name="Noegel A.A."/>
            <person name="Schaap P."/>
            <person name="Gloeckner G."/>
        </authorList>
    </citation>
    <scope>NUCLEOTIDE SEQUENCE [LARGE SCALE GENOMIC DNA]</scope>
    <source>
        <strain evidence="3">SH3</strain>
    </source>
</reference>
<dbReference type="PANTHER" id="PTHR24114:SF2">
    <property type="entry name" value="F-BOX DOMAIN-CONTAINING PROTEIN-RELATED"/>
    <property type="match status" value="1"/>
</dbReference>
<dbReference type="EMBL" id="GL883029">
    <property type="protein sequence ID" value="EGG14190.1"/>
    <property type="molecule type" value="Genomic_DNA"/>
</dbReference>
<evidence type="ECO:0000256" key="1">
    <source>
        <dbReference type="SAM" id="SignalP"/>
    </source>
</evidence>
<dbReference type="OrthoDB" id="120976at2759"/>
<gene>
    <name evidence="2" type="ORF">DFA_11959</name>
</gene>
<dbReference type="Pfam" id="PF13516">
    <property type="entry name" value="LRR_6"/>
    <property type="match status" value="2"/>
</dbReference>